<organism evidence="16 17">
    <name type="scientific">Stackebrandtia endophytica</name>
    <dbReference type="NCBI Taxonomy" id="1496996"/>
    <lineage>
        <taxon>Bacteria</taxon>
        <taxon>Bacillati</taxon>
        <taxon>Actinomycetota</taxon>
        <taxon>Actinomycetes</taxon>
        <taxon>Glycomycetales</taxon>
        <taxon>Glycomycetaceae</taxon>
        <taxon>Stackebrandtia</taxon>
    </lineage>
</organism>
<dbReference type="InterPro" id="IPR014729">
    <property type="entry name" value="Rossmann-like_a/b/a_fold"/>
</dbReference>
<evidence type="ECO:0000256" key="10">
    <source>
        <dbReference type="ARBA" id="ARBA00022840"/>
    </source>
</evidence>
<dbReference type="EC" id="6.3.2.1" evidence="4 15"/>
<dbReference type="Pfam" id="PF02569">
    <property type="entry name" value="Pantoate_ligase"/>
    <property type="match status" value="1"/>
</dbReference>
<feature type="active site" description="Proton donor" evidence="15">
    <location>
        <position position="34"/>
    </location>
</feature>
<dbReference type="AlphaFoldDB" id="A0A543AWS5"/>
<comment type="pathway">
    <text evidence="2 15">Cofactor biosynthesis; (R)-pantothenate biosynthesis; (R)-pantothenate from (R)-pantoate and beta-alanine: step 1/1.</text>
</comment>
<comment type="caution">
    <text evidence="16">The sequence shown here is derived from an EMBL/GenBank/DDBJ whole genome shotgun (WGS) entry which is preliminary data.</text>
</comment>
<dbReference type="GO" id="GO:0005524">
    <property type="term" value="F:ATP binding"/>
    <property type="evidence" value="ECO:0007669"/>
    <property type="project" value="UniProtKB-KW"/>
</dbReference>
<dbReference type="SUPFAM" id="SSF52374">
    <property type="entry name" value="Nucleotidylyl transferase"/>
    <property type="match status" value="1"/>
</dbReference>
<evidence type="ECO:0000256" key="13">
    <source>
        <dbReference type="ARBA" id="ARBA00055042"/>
    </source>
</evidence>
<comment type="similarity">
    <text evidence="3 15">Belongs to the pantothenate synthetase family.</text>
</comment>
<evidence type="ECO:0000256" key="12">
    <source>
        <dbReference type="ARBA" id="ARBA00048258"/>
    </source>
</evidence>
<feature type="binding site" evidence="15">
    <location>
        <position position="59"/>
    </location>
    <ligand>
        <name>(R)-pantoate</name>
        <dbReference type="ChEBI" id="CHEBI:15980"/>
    </ligand>
</feature>
<evidence type="ECO:0000256" key="3">
    <source>
        <dbReference type="ARBA" id="ARBA00009256"/>
    </source>
</evidence>
<dbReference type="FunFam" id="3.40.50.620:FF:000114">
    <property type="entry name" value="Pantothenate synthetase"/>
    <property type="match status" value="1"/>
</dbReference>
<gene>
    <name evidence="15" type="primary">panC</name>
    <name evidence="16" type="ORF">FB566_2571</name>
</gene>
<evidence type="ECO:0000256" key="8">
    <source>
        <dbReference type="ARBA" id="ARBA00022655"/>
    </source>
</evidence>
<comment type="catalytic activity">
    <reaction evidence="12 15">
        <text>(R)-pantoate + beta-alanine + ATP = (R)-pantothenate + AMP + diphosphate + H(+)</text>
        <dbReference type="Rhea" id="RHEA:10912"/>
        <dbReference type="ChEBI" id="CHEBI:15378"/>
        <dbReference type="ChEBI" id="CHEBI:15980"/>
        <dbReference type="ChEBI" id="CHEBI:29032"/>
        <dbReference type="ChEBI" id="CHEBI:30616"/>
        <dbReference type="ChEBI" id="CHEBI:33019"/>
        <dbReference type="ChEBI" id="CHEBI:57966"/>
        <dbReference type="ChEBI" id="CHEBI:456215"/>
        <dbReference type="EC" id="6.3.2.1"/>
    </reaction>
</comment>
<evidence type="ECO:0000256" key="1">
    <source>
        <dbReference type="ARBA" id="ARBA00004496"/>
    </source>
</evidence>
<protein>
    <recommendedName>
        <fullName evidence="5 15">Pantothenate synthetase</fullName>
        <shortName evidence="15">PS</shortName>
        <ecNumber evidence="4 15">6.3.2.1</ecNumber>
    </recommendedName>
    <alternativeName>
        <fullName evidence="14 15">Pantoate--beta-alanine ligase</fullName>
    </alternativeName>
    <alternativeName>
        <fullName evidence="11 15">Pantoate-activating enzyme</fullName>
    </alternativeName>
</protein>
<accession>A0A543AWS5</accession>
<feature type="binding site" evidence="15">
    <location>
        <begin position="27"/>
        <end position="34"/>
    </location>
    <ligand>
        <name>ATP</name>
        <dbReference type="ChEBI" id="CHEBI:30616"/>
    </ligand>
</feature>
<dbReference type="OrthoDB" id="9773087at2"/>
<evidence type="ECO:0000313" key="17">
    <source>
        <dbReference type="Proteomes" id="UP000317043"/>
    </source>
</evidence>
<comment type="function">
    <text evidence="13 15">Catalyzes the condensation of pantoate with beta-alanine in an ATP-dependent reaction via a pantoyl-adenylate intermediate.</text>
</comment>
<evidence type="ECO:0000256" key="4">
    <source>
        <dbReference type="ARBA" id="ARBA00012219"/>
    </source>
</evidence>
<dbReference type="NCBIfam" id="TIGR00018">
    <property type="entry name" value="panC"/>
    <property type="match status" value="1"/>
</dbReference>
<evidence type="ECO:0000256" key="9">
    <source>
        <dbReference type="ARBA" id="ARBA00022741"/>
    </source>
</evidence>
<dbReference type="FunCoup" id="A0A543AWS5">
    <property type="interactions" value="282"/>
</dbReference>
<evidence type="ECO:0000256" key="5">
    <source>
        <dbReference type="ARBA" id="ARBA00014155"/>
    </source>
</evidence>
<evidence type="ECO:0000256" key="6">
    <source>
        <dbReference type="ARBA" id="ARBA00022490"/>
    </source>
</evidence>
<dbReference type="InterPro" id="IPR042176">
    <property type="entry name" value="Pantoate_ligase_C"/>
</dbReference>
<proteinExistence type="inferred from homology"/>
<evidence type="ECO:0000256" key="14">
    <source>
        <dbReference type="ARBA" id="ARBA00077433"/>
    </source>
</evidence>
<dbReference type="PANTHER" id="PTHR21299">
    <property type="entry name" value="CYTIDYLATE KINASE/PANTOATE-BETA-ALANINE LIGASE"/>
    <property type="match status" value="1"/>
</dbReference>
<dbReference type="PANTHER" id="PTHR21299:SF1">
    <property type="entry name" value="PANTOATE--BETA-ALANINE LIGASE"/>
    <property type="match status" value="1"/>
</dbReference>
<dbReference type="UniPathway" id="UPA00028">
    <property type="reaction ID" value="UER00005"/>
</dbReference>
<keyword evidence="17" id="KW-1185">Reference proteome</keyword>
<feature type="binding site" evidence="15">
    <location>
        <position position="59"/>
    </location>
    <ligand>
        <name>beta-alanine</name>
        <dbReference type="ChEBI" id="CHEBI:57966"/>
    </ligand>
</feature>
<evidence type="ECO:0000313" key="16">
    <source>
        <dbReference type="EMBL" id="TQL77027.1"/>
    </source>
</evidence>
<evidence type="ECO:0000256" key="7">
    <source>
        <dbReference type="ARBA" id="ARBA00022598"/>
    </source>
</evidence>
<keyword evidence="8 15" id="KW-0566">Pantothenate biosynthesis</keyword>
<dbReference type="InParanoid" id="A0A543AWS5"/>
<evidence type="ECO:0000256" key="11">
    <source>
        <dbReference type="ARBA" id="ARBA00032806"/>
    </source>
</evidence>
<dbReference type="Gene3D" id="3.30.1300.10">
    <property type="entry name" value="Pantoate-beta-alanine ligase, C-terminal domain"/>
    <property type="match status" value="1"/>
</dbReference>
<comment type="miscellaneous">
    <text evidence="15">The reaction proceeds by a bi uni uni bi ping pong mechanism.</text>
</comment>
<feature type="binding site" evidence="15">
    <location>
        <begin position="145"/>
        <end position="148"/>
    </location>
    <ligand>
        <name>ATP</name>
        <dbReference type="ChEBI" id="CHEBI:30616"/>
    </ligand>
</feature>
<dbReference type="InterPro" id="IPR003721">
    <property type="entry name" value="Pantoate_ligase"/>
</dbReference>
<dbReference type="RefSeq" id="WP_142039306.1">
    <property type="nucleotide sequence ID" value="NZ_JBHTGS010000001.1"/>
</dbReference>
<dbReference type="Gene3D" id="3.40.50.620">
    <property type="entry name" value="HUPs"/>
    <property type="match status" value="1"/>
</dbReference>
<dbReference type="GO" id="GO:0004592">
    <property type="term" value="F:pantoate-beta-alanine ligase activity"/>
    <property type="evidence" value="ECO:0007669"/>
    <property type="project" value="UniProtKB-UniRule"/>
</dbReference>
<dbReference type="GO" id="GO:0015940">
    <property type="term" value="P:pantothenate biosynthetic process"/>
    <property type="evidence" value="ECO:0007669"/>
    <property type="project" value="UniProtKB-UniRule"/>
</dbReference>
<sequence>MTVVTDRASLATARAALTGTVALVPTMGALHEGHLSLVRSAKAAGADHVIVSIFVNPLQFAPGEDFETYPRDLDADVTALRSEGVSLVFAPTREVMYPHRVRVTVSPGPVAGILEGASRPGFFDGVLTVVTKLFHLTTPDIAVFGEKDYQQLTLIRQLVTDLDFGIDIVGAPTVRDADGLAKSSRNAYLSTPQRELALTLSRALHAGAADTVDPLGAASTVISDAGDAVELDYLELTSPDLGEPVAGDQARLLVAATVGSTRLIDNIAVTLSPEFTAHSSPRVHS</sequence>
<dbReference type="EMBL" id="VFOW01000001">
    <property type="protein sequence ID" value="TQL77027.1"/>
    <property type="molecule type" value="Genomic_DNA"/>
</dbReference>
<name>A0A543AWS5_9ACTN</name>
<feature type="binding site" evidence="15">
    <location>
        <position position="151"/>
    </location>
    <ligand>
        <name>(R)-pantoate</name>
        <dbReference type="ChEBI" id="CHEBI:15980"/>
    </ligand>
</feature>
<comment type="subcellular location">
    <subcellularLocation>
        <location evidence="1 15">Cytoplasm</location>
    </subcellularLocation>
</comment>
<keyword evidence="9 15" id="KW-0547">Nucleotide-binding</keyword>
<reference evidence="16 17" key="1">
    <citation type="submission" date="2019-06" db="EMBL/GenBank/DDBJ databases">
        <title>Sequencing the genomes of 1000 actinobacteria strains.</title>
        <authorList>
            <person name="Klenk H.-P."/>
        </authorList>
    </citation>
    <scope>NUCLEOTIDE SEQUENCE [LARGE SCALE GENOMIC DNA]</scope>
    <source>
        <strain evidence="16 17">DSM 45928</strain>
    </source>
</reference>
<comment type="subunit">
    <text evidence="15">Homodimer.</text>
</comment>
<evidence type="ECO:0000256" key="15">
    <source>
        <dbReference type="HAMAP-Rule" id="MF_00158"/>
    </source>
</evidence>
<dbReference type="CDD" id="cd00560">
    <property type="entry name" value="PanC"/>
    <property type="match status" value="1"/>
</dbReference>
<dbReference type="Proteomes" id="UP000317043">
    <property type="component" value="Unassembled WGS sequence"/>
</dbReference>
<feature type="binding site" evidence="15">
    <location>
        <begin position="182"/>
        <end position="185"/>
    </location>
    <ligand>
        <name>ATP</name>
        <dbReference type="ChEBI" id="CHEBI:30616"/>
    </ligand>
</feature>
<keyword evidence="6 15" id="KW-0963">Cytoplasm</keyword>
<dbReference type="HAMAP" id="MF_00158">
    <property type="entry name" value="PanC"/>
    <property type="match status" value="1"/>
</dbReference>
<feature type="binding site" evidence="15">
    <location>
        <position position="174"/>
    </location>
    <ligand>
        <name>ATP</name>
        <dbReference type="ChEBI" id="CHEBI:30616"/>
    </ligand>
</feature>
<keyword evidence="10 15" id="KW-0067">ATP-binding</keyword>
<dbReference type="GO" id="GO:0005829">
    <property type="term" value="C:cytosol"/>
    <property type="evidence" value="ECO:0007669"/>
    <property type="project" value="TreeGrafter"/>
</dbReference>
<keyword evidence="7 15" id="KW-0436">Ligase</keyword>
<evidence type="ECO:0000256" key="2">
    <source>
        <dbReference type="ARBA" id="ARBA00004990"/>
    </source>
</evidence>